<evidence type="ECO:0000313" key="4">
    <source>
        <dbReference type="EMBL" id="KGQ70292.1"/>
    </source>
</evidence>
<dbReference type="PANTHER" id="PTHR38088:SF2">
    <property type="entry name" value="UCP029143 FAMILY PROTEIN"/>
    <property type="match status" value="1"/>
</dbReference>
<dbReference type="PANTHER" id="PTHR38088">
    <property type="entry name" value="UCP029143 FAMILY PROTEIN"/>
    <property type="match status" value="1"/>
</dbReference>
<dbReference type="NCBIfam" id="NF003443">
    <property type="entry name" value="PRK04980.1"/>
    <property type="match status" value="1"/>
</dbReference>
<dbReference type="InterPro" id="IPR007374">
    <property type="entry name" value="ASCH_domain"/>
</dbReference>
<feature type="active site" description="Nucleophile" evidence="2">
    <location>
        <position position="25"/>
    </location>
</feature>
<reference evidence="4 5" key="1">
    <citation type="submission" date="2014-11" db="EMBL/GenBank/DDBJ databases">
        <title>Draft genome sequence of Chelonobacter oris 1662T, associated with respiratory disease in Hermann's Tortoises.</title>
        <authorList>
            <person name="Kudirkiene E."/>
            <person name="Hansen M.J."/>
            <person name="Bojesen A.M."/>
        </authorList>
    </citation>
    <scope>NUCLEOTIDE SEQUENCE [LARGE SCALE GENOMIC DNA]</scope>
    <source>
        <strain evidence="4 5">1662</strain>
    </source>
</reference>
<evidence type="ECO:0000313" key="5">
    <source>
        <dbReference type="Proteomes" id="UP000030380"/>
    </source>
</evidence>
<dbReference type="SMART" id="SM01022">
    <property type="entry name" value="ASCH"/>
    <property type="match status" value="1"/>
</dbReference>
<dbReference type="EC" id="3.5.1.135" evidence="2"/>
<evidence type="ECO:0000259" key="3">
    <source>
        <dbReference type="SMART" id="SM01022"/>
    </source>
</evidence>
<dbReference type="OrthoDB" id="8590202at2"/>
<feature type="active site" description="Proton acceptor" evidence="2">
    <location>
        <position position="22"/>
    </location>
</feature>
<comment type="caution">
    <text evidence="4">The sequence shown here is derived from an EMBL/GenBank/DDBJ whole genome shotgun (WGS) entry which is preliminary data.</text>
</comment>
<dbReference type="AlphaFoldDB" id="A0A0A3ARB0"/>
<dbReference type="GO" id="GO:0016813">
    <property type="term" value="F:hydrolase activity, acting on carbon-nitrogen (but not peptide) bonds, in linear amidines"/>
    <property type="evidence" value="ECO:0007669"/>
    <property type="project" value="UniProtKB-UniRule"/>
</dbReference>
<feature type="domain" description="ASCH" evidence="3">
    <location>
        <begin position="7"/>
        <end position="105"/>
    </location>
</feature>
<dbReference type="STRING" id="505317.OA57_07230"/>
<proteinExistence type="inferred from homology"/>
<dbReference type="CDD" id="cd06552">
    <property type="entry name" value="ASCH_yqfb_like"/>
    <property type="match status" value="1"/>
</dbReference>
<dbReference type="Proteomes" id="UP000030380">
    <property type="component" value="Unassembled WGS sequence"/>
</dbReference>
<dbReference type="InterPro" id="IPR015947">
    <property type="entry name" value="PUA-like_sf"/>
</dbReference>
<feature type="active site" description="Proton donor" evidence="2">
    <location>
        <position position="75"/>
    </location>
</feature>
<comment type="catalytic activity">
    <reaction evidence="2">
        <text>N(4)-acetylcytosine + H2O = cytosine + acetate + H(+)</text>
        <dbReference type="Rhea" id="RHEA:62940"/>
        <dbReference type="ChEBI" id="CHEBI:15377"/>
        <dbReference type="ChEBI" id="CHEBI:15378"/>
        <dbReference type="ChEBI" id="CHEBI:16040"/>
        <dbReference type="ChEBI" id="CHEBI:30089"/>
        <dbReference type="ChEBI" id="CHEBI:146134"/>
        <dbReference type="EC" id="3.5.1.135"/>
    </reaction>
</comment>
<comment type="function">
    <text evidence="2">Catalyzes the hydrolysis of N(4)-acetylcytidine (ac4C).</text>
</comment>
<accession>A0A0A3ARB0</accession>
<dbReference type="Pfam" id="PF04266">
    <property type="entry name" value="ASCH"/>
    <property type="match status" value="1"/>
</dbReference>
<keyword evidence="1 2" id="KW-0378">Hydrolase</keyword>
<dbReference type="SUPFAM" id="SSF88697">
    <property type="entry name" value="PUA domain-like"/>
    <property type="match status" value="1"/>
</dbReference>
<sequence>MIPPTQITFFQRFEADILNGSKTITIRDQAESHYLPDSVVDVLTYEMQRWFAKIRILSVTPITFNQLNQRHASQENMLLSELKEVIREIYPNETALWVLEFELIS</sequence>
<comment type="catalytic activity">
    <reaction evidence="2">
        <text>N(4)-acetyl-2'-deoxycytidine + H2O = 2'-deoxycytidine + acetate + H(+)</text>
        <dbReference type="Rhea" id="RHEA:62936"/>
        <dbReference type="ChEBI" id="CHEBI:15377"/>
        <dbReference type="ChEBI" id="CHEBI:15378"/>
        <dbReference type="ChEBI" id="CHEBI:15698"/>
        <dbReference type="ChEBI" id="CHEBI:30089"/>
        <dbReference type="ChEBI" id="CHEBI:146133"/>
        <dbReference type="EC" id="3.5.1.135"/>
    </reaction>
</comment>
<dbReference type="InterPro" id="IPR008314">
    <property type="entry name" value="AC4CH"/>
</dbReference>
<dbReference type="RefSeq" id="WP_034615609.1">
    <property type="nucleotide sequence ID" value="NZ_JSUM01000011.1"/>
</dbReference>
<gene>
    <name evidence="4" type="ORF">OA57_07230</name>
</gene>
<comment type="catalytic activity">
    <reaction evidence="2">
        <text>N(4)-acetylcytidine + H2O = cytidine + acetate + H(+)</text>
        <dbReference type="Rhea" id="RHEA:62932"/>
        <dbReference type="ChEBI" id="CHEBI:15377"/>
        <dbReference type="ChEBI" id="CHEBI:15378"/>
        <dbReference type="ChEBI" id="CHEBI:17562"/>
        <dbReference type="ChEBI" id="CHEBI:30089"/>
        <dbReference type="ChEBI" id="CHEBI:70989"/>
        <dbReference type="EC" id="3.5.1.135"/>
    </reaction>
</comment>
<evidence type="ECO:0000256" key="2">
    <source>
        <dbReference type="HAMAP-Rule" id="MF_00684"/>
    </source>
</evidence>
<organism evidence="4 5">
    <name type="scientific">Chelonobacter oris</name>
    <dbReference type="NCBI Taxonomy" id="505317"/>
    <lineage>
        <taxon>Bacteria</taxon>
        <taxon>Pseudomonadati</taxon>
        <taxon>Pseudomonadota</taxon>
        <taxon>Gammaproteobacteria</taxon>
        <taxon>Pasteurellales</taxon>
        <taxon>Pasteurellaceae</taxon>
        <taxon>Chelonobacter</taxon>
    </lineage>
</organism>
<keyword evidence="5" id="KW-1185">Reference proteome</keyword>
<dbReference type="GO" id="GO:0005829">
    <property type="term" value="C:cytosol"/>
    <property type="evidence" value="ECO:0007669"/>
    <property type="project" value="TreeGrafter"/>
</dbReference>
<comment type="similarity">
    <text evidence="2">Belongs to the N(4)-acetylcytidine amidohydrolase family.</text>
</comment>
<name>A0A0A3ARB0_9PAST</name>
<dbReference type="EMBL" id="JSUM01000011">
    <property type="protein sequence ID" value="KGQ70292.1"/>
    <property type="molecule type" value="Genomic_DNA"/>
</dbReference>
<dbReference type="Gene3D" id="2.30.130.30">
    <property type="entry name" value="Hypothetical protein"/>
    <property type="match status" value="1"/>
</dbReference>
<evidence type="ECO:0000256" key="1">
    <source>
        <dbReference type="ARBA" id="ARBA00022801"/>
    </source>
</evidence>
<dbReference type="HAMAP" id="MF_00684">
    <property type="entry name" value="ac4C_amidohydr"/>
    <property type="match status" value="1"/>
</dbReference>
<protein>
    <recommendedName>
        <fullName evidence="2">N(4)-acetylcytidine amidohydrolase</fullName>
        <shortName evidence="2">ac4C amidohydrolase</shortName>
        <ecNumber evidence="2">3.5.1.135</ecNumber>
    </recommendedName>
</protein>
<dbReference type="PIRSF" id="PIRSF029143">
    <property type="entry name" value="UCP029143"/>
    <property type="match status" value="1"/>
</dbReference>